<feature type="region of interest" description="Disordered" evidence="1">
    <location>
        <begin position="687"/>
        <end position="713"/>
    </location>
</feature>
<feature type="region of interest" description="Disordered" evidence="1">
    <location>
        <begin position="1002"/>
        <end position="1091"/>
    </location>
</feature>
<evidence type="ECO:0000313" key="4">
    <source>
        <dbReference type="Proteomes" id="UP000254107"/>
    </source>
</evidence>
<feature type="region of interest" description="Disordered" evidence="1">
    <location>
        <begin position="1936"/>
        <end position="1995"/>
    </location>
</feature>
<feature type="region of interest" description="Disordered" evidence="1">
    <location>
        <begin position="1191"/>
        <end position="1276"/>
    </location>
</feature>
<feature type="region of interest" description="Disordered" evidence="1">
    <location>
        <begin position="435"/>
        <end position="509"/>
    </location>
</feature>
<dbReference type="Gene3D" id="2.60.40.10">
    <property type="entry name" value="Immunoglobulins"/>
    <property type="match status" value="7"/>
</dbReference>
<feature type="compositionally biased region" description="Polar residues" evidence="1">
    <location>
        <begin position="1455"/>
        <end position="1466"/>
    </location>
</feature>
<feature type="region of interest" description="Disordered" evidence="1">
    <location>
        <begin position="863"/>
        <end position="896"/>
    </location>
</feature>
<sequence length="2624" mass="273584">MQSISVKVNDSVQTIAEAKVITKDGQPTVIRATRNANYELINDATGRGPDHIVTKRVGKDLHISFEENAEESDLIIENFYDHDKSALIGQAESGQYHYYVPDTGLTQDYVTELVIGDIEGQALGGQGYPAPWWIGAEEGSRFGIMPWLVGIAGLAGIAAAISGRDDKGNDNNNNANASAQEKPLNIENIQSDTVAQGATQALNFTVTSNGQNVSQAIISVNGTELKDANNKTVLTDKDGKVNITAQLLEANGIKLGELPNFTISAKKEHYTEAKATLHNPEVVTMDGGVVVTPHESATELEVTYTKPGQTVSTTAKFTKNTNGNGKAAAWIDNDETDSVTIDPATGKVVIPVNTIGSKTNVTAKQTTDVGTTNNSKGVSDILSAKPVVEAIKTGDDAGDVVVTPSDDATDGSTVVVNYTDKDGNDKKVTITKDQDGWKADGDLPEGVTLDKDSGTVTIPSDNVTDGSDVTATQTDPGREESDLVSDKARTNVPQPEITANDDGSVTVTPSDKADKVVINYTDEDGNDKTATVTKDNNGNWTSDDDNVVINNDGTITLPDDKVKDGSEVSANQTIGDKDSDKGTVTTQDNVPAPEITANDDGSVTVTPSDKANKVTINYTDEDGKQNTATIAKDNNGKWTSNDDKVVIGNDGSITIPADKVKDGSTATAEQTVGTKDSGKVPVVVNNQNGTTPAKPASPEINANDDGSVTVTPSDKANKVTINYTDEDGKQNTATIAKDNNGKWTSNDDKVVIGNDGNITIPADKVKDGSKVTAQQTTPVGISDPADATAKDGIAEPDVTANPDGSVTVKPAKDATKAEISYVDEDNKEQTVTVTKDKDGNWTADDDNVVINDDGTITLPADKVKDGSDVTANQTTNNGKSGDSSATVADAPSNTFKPTTGADDITITVAGDGIVNKDEADKDTVPVTVKVTPKNGETVTDVKVRVNNKDYPATKGADDNYTAQVPSADIKADKDQNVDAKVGLTKDGKTGTVTDKESYTVDTDAPTVNATRQPDNSVTGTTEPNTAITDKDGKPITDANGKPIVSDDKGKFTIPADKVPSDNTIGAKDKAGNVGTGNVNAPSNTFKPTTGADDITITVAGDGIVNKDEADKDTVPVTVKVTPKNGETVTDVKVRVNNKDYPATKGADDNYTAQVPSADIKADKDQNVDAKVGLTKDGKTGTVTDKESYTVDTDAPTVNATRQPDNSVTGTTEPNTAITDKDGKPITDANGKPIVSDAKGKFTIPADKVPSDNTIGAKDKAGNVGTGNVNAPSNTFKPTTGADDITITVAGDGIVNKDEADKDTVPVTVKVTPKNGETVTDVKVRVNNKDYPATKGADDNYTAQVPSADIKADKDQNVDAKVGLTKDGKTGTVTDKESYTVDTDAPTVNATRQPDNSVTGTTEPNTAITDKDGKPITDANGKPIVSDAKGKFTIPADKVPSDNTIGAKDKAGNVGTGNVNAPSNTFKPTTGADDITITVAGDGIVNKDEADKDTVPVTVKVTPKNGETVTDVKVRVNNKDYPATKGADDNYTAQVPSADIKADKDQNVDAKVGLTKDGKTGTVTDKESYTVDTDAPTVNATRQPDNSVTGTTEPNTAITDKDGKPITDANGKPIVSDAKGKFTIPADKVPSDNTIGAKDKAGNVGTGNVNAPSNTFKPTTGADDITITVAGDGIVNKDEADKDTVPVTVKVTPKNGETVTDVKVRVNNKDYPATKGADDNYTAQVPSADIKADKDQNVDAKVGLTKDGKTGTVTDKESYTVDTDAPTVNATRQPDNSVTGTTEPNTAITDKDGKPITDANGKPIVSDAKGKFTIPADKVPSDNTIGAKDKAGNVGTGNVNAPSNTFKPTTGADDITITVAGDGIVNKDEADKDTVPVTVKVTPKNGETVTDVKVRVNNKDYPATKGADDNYTAQVPSADIKADKDQNVDAKVGLTKDGKTGTVTDKESYTVDTDAPAKPTTPDMTAQTDTGVSSEDNNTNNNKPSFTVQTPADGETPVLMVDGNPVEAEVTKNNGTTTLTPKQSIPDGDHKVSVAVTDPAGNTSKSSELPITIDTEAPTKPKVTIGENGDRKITDNELDANGDVTITVGLPGDAKAGDTVVINDDDDKGIELTDDHIKAGKVEVKVKAPGDGIDLAADVLIKDKAGNRSESDSETAQREVAKPNAPTIELVKDTTRKGFPDGGKDFVTNTNGVKISSDAKDATIEYRLNGGKWKTYDGKPITLPENNKSKGVTTKIETKQTVNGKESEVHEQSITIDKKAGLSAGIEKGKDGNYYITGIAEKGSVLKFSGQNVNGKTLTVTNDDGSFRLPIGKNLTTNVDRTIQVTDKAGNESSVHFTSHEYGNINTTGISGVKPEAVNAATSGKNDYILIGSGGGYGDISSSLVWANDKVNTQGGDDTIVAYSKITSVTGKVEVDMGAGNDTLRVGNNVYGNSNTSTKILMGDGDDNVVIGDTALQANPHTEKGNSISGGVFDLGSGDDTMSVYAGISSGAMINGGAGNDVLSITHGSGRNHTAEVGLQSLKNIEMVDLTGVVQGKDNLAGSLTNVTFSNVLDGSQGIYVRGNQNDTVDIGKSGSKNKPTYNDEKGTWIKGSSTEVDGHTYDVWTNTADNKTATVYIEQGINVI</sequence>
<feature type="region of interest" description="Disordered" evidence="1">
    <location>
        <begin position="1382"/>
        <end position="1466"/>
    </location>
</feature>
<gene>
    <name evidence="3" type="ORF">NCTC7911_01894</name>
</gene>
<feature type="compositionally biased region" description="Polar residues" evidence="1">
    <location>
        <begin position="1265"/>
        <end position="1276"/>
    </location>
</feature>
<feature type="region of interest" description="Disordered" evidence="1">
    <location>
        <begin position="1572"/>
        <end position="1656"/>
    </location>
</feature>
<feature type="compositionally biased region" description="Polar residues" evidence="1">
    <location>
        <begin position="1765"/>
        <end position="1787"/>
    </location>
</feature>
<feature type="compositionally biased region" description="Polar residues" evidence="1">
    <location>
        <begin position="1575"/>
        <end position="1597"/>
    </location>
</feature>
<feature type="compositionally biased region" description="Polar residues" evidence="1">
    <location>
        <begin position="454"/>
        <end position="475"/>
    </location>
</feature>
<name>A0A378QHW7_MORLA</name>
<feature type="compositionally biased region" description="Polar residues" evidence="1">
    <location>
        <begin position="1961"/>
        <end position="1989"/>
    </location>
</feature>
<accession>A0A378QHW7</accession>
<evidence type="ECO:0000259" key="2">
    <source>
        <dbReference type="Pfam" id="PF19077"/>
    </source>
</evidence>
<evidence type="ECO:0000256" key="1">
    <source>
        <dbReference type="SAM" id="MobiDB-lite"/>
    </source>
</evidence>
<feature type="compositionally biased region" description="Polar residues" evidence="1">
    <location>
        <begin position="2010"/>
        <end position="2022"/>
    </location>
</feature>
<feature type="compositionally biased region" description="Polar residues" evidence="1">
    <location>
        <begin position="869"/>
        <end position="896"/>
    </location>
</feature>
<dbReference type="InterPro" id="IPR044016">
    <property type="entry name" value="Big_13"/>
</dbReference>
<feature type="compositionally biased region" description="Polar residues" evidence="1">
    <location>
        <begin position="1195"/>
        <end position="1217"/>
    </location>
</feature>
<feature type="region of interest" description="Disordered" evidence="1">
    <location>
        <begin position="559"/>
        <end position="584"/>
    </location>
</feature>
<dbReference type="EMBL" id="UGQC01000001">
    <property type="protein sequence ID" value="STZ00497.1"/>
    <property type="molecule type" value="Genomic_DNA"/>
</dbReference>
<reference evidence="3 4" key="1">
    <citation type="submission" date="2018-06" db="EMBL/GenBank/DDBJ databases">
        <authorList>
            <consortium name="Pathogen Informatics"/>
            <person name="Doyle S."/>
        </authorList>
    </citation>
    <scope>NUCLEOTIDE SEQUENCE [LARGE SCALE GENOMIC DNA]</scope>
    <source>
        <strain evidence="3 4">NCTC7911</strain>
    </source>
</reference>
<organism evidence="3 4">
    <name type="scientific">Moraxella lacunata</name>
    <dbReference type="NCBI Taxonomy" id="477"/>
    <lineage>
        <taxon>Bacteria</taxon>
        <taxon>Pseudomonadati</taxon>
        <taxon>Pseudomonadota</taxon>
        <taxon>Gammaproteobacteria</taxon>
        <taxon>Moraxellales</taxon>
        <taxon>Moraxellaceae</taxon>
        <taxon>Moraxella</taxon>
    </lineage>
</organism>
<keyword evidence="4" id="KW-1185">Reference proteome</keyword>
<feature type="compositionally biased region" description="Polar residues" evidence="1">
    <location>
        <begin position="1005"/>
        <end position="1027"/>
    </location>
</feature>
<dbReference type="Proteomes" id="UP000254107">
    <property type="component" value="Unassembled WGS sequence"/>
</dbReference>
<proteinExistence type="predicted"/>
<dbReference type="GeneID" id="302270444"/>
<dbReference type="InterPro" id="IPR013783">
    <property type="entry name" value="Ig-like_fold"/>
</dbReference>
<feature type="region of interest" description="Disordered" evidence="1">
    <location>
        <begin position="1762"/>
        <end position="1846"/>
    </location>
</feature>
<feature type="compositionally biased region" description="Polar residues" evidence="1">
    <location>
        <begin position="1835"/>
        <end position="1846"/>
    </location>
</feature>
<dbReference type="Pfam" id="PF19077">
    <property type="entry name" value="Big_13"/>
    <property type="match status" value="1"/>
</dbReference>
<feature type="region of interest" description="Disordered" evidence="1">
    <location>
        <begin position="2008"/>
        <end position="2029"/>
    </location>
</feature>
<feature type="compositionally biased region" description="Basic and acidic residues" evidence="1">
    <location>
        <begin position="476"/>
        <end position="489"/>
    </location>
</feature>
<feature type="compositionally biased region" description="Polar residues" evidence="1">
    <location>
        <begin position="704"/>
        <end position="713"/>
    </location>
</feature>
<feature type="compositionally biased region" description="Polar residues" evidence="1">
    <location>
        <begin position="1645"/>
        <end position="1656"/>
    </location>
</feature>
<feature type="compositionally biased region" description="Basic and acidic residues" evidence="1">
    <location>
        <begin position="1936"/>
        <end position="1948"/>
    </location>
</feature>
<feature type="compositionally biased region" description="Polar residues" evidence="1">
    <location>
        <begin position="1385"/>
        <end position="1407"/>
    </location>
</feature>
<evidence type="ECO:0000313" key="3">
    <source>
        <dbReference type="EMBL" id="STZ00497.1"/>
    </source>
</evidence>
<dbReference type="RefSeq" id="WP_115247832.1">
    <property type="nucleotide sequence ID" value="NZ_UGQC01000001.1"/>
</dbReference>
<feature type="domain" description="Bacterial Ig-like" evidence="2">
    <location>
        <begin position="1958"/>
        <end position="2054"/>
    </location>
</feature>
<protein>
    <submittedName>
        <fullName evidence="3">Protein of uncharacterized function, DUF2606</fullName>
    </submittedName>
</protein>
<feature type="compositionally biased region" description="Polar residues" evidence="1">
    <location>
        <begin position="1075"/>
        <end position="1087"/>
    </location>
</feature>